<dbReference type="Proteomes" id="UP001281147">
    <property type="component" value="Unassembled WGS sequence"/>
</dbReference>
<proteinExistence type="predicted"/>
<reference evidence="1" key="1">
    <citation type="submission" date="2023-07" db="EMBL/GenBank/DDBJ databases">
        <title>Black Yeasts Isolated from many extreme environments.</title>
        <authorList>
            <person name="Coleine C."/>
            <person name="Stajich J.E."/>
            <person name="Selbmann L."/>
        </authorList>
    </citation>
    <scope>NUCLEOTIDE SEQUENCE</scope>
    <source>
        <strain evidence="1">CCFEE 5714</strain>
    </source>
</reference>
<dbReference type="EC" id="2.1.1.354" evidence="1"/>
<keyword evidence="1" id="KW-0808">Transferase</keyword>
<comment type="caution">
    <text evidence="1">The sequence shown here is derived from an EMBL/GenBank/DDBJ whole genome shotgun (WGS) entry which is preliminary data.</text>
</comment>
<name>A0ACC3ND83_9PEZI</name>
<evidence type="ECO:0000313" key="2">
    <source>
        <dbReference type="Proteomes" id="UP001281147"/>
    </source>
</evidence>
<keyword evidence="1" id="KW-0489">Methyltransferase</keyword>
<protein>
    <submittedName>
        <fullName evidence="1">Histone methyltransferase set1</fullName>
        <ecNumber evidence="1">2.1.1.354</ecNumber>
    </submittedName>
</protein>
<organism evidence="1 2">
    <name type="scientific">Vermiconidia calcicola</name>
    <dbReference type="NCBI Taxonomy" id="1690605"/>
    <lineage>
        <taxon>Eukaryota</taxon>
        <taxon>Fungi</taxon>
        <taxon>Dikarya</taxon>
        <taxon>Ascomycota</taxon>
        <taxon>Pezizomycotina</taxon>
        <taxon>Dothideomycetes</taxon>
        <taxon>Dothideomycetidae</taxon>
        <taxon>Mycosphaerellales</taxon>
        <taxon>Extremaceae</taxon>
        <taxon>Vermiconidia</taxon>
    </lineage>
</organism>
<dbReference type="EMBL" id="JAUTXU010000057">
    <property type="protein sequence ID" value="KAK3714201.1"/>
    <property type="molecule type" value="Genomic_DNA"/>
</dbReference>
<sequence>MGQDNSRPGPSAAQQTALETPRSPEADTNHGNEDAVGIVSSPPQSAGHYNGRSSVFSSPVNANKNRIPLKRTRDERDEDDYKYYRQRSPPYPQDGDPYHPIPRAPRQPMSPLDTRHTFIPDRTARSSPDRGRRQEGPPCSPRLKGGLRHVDHRSPPLRETFIHLPPDGRRSPRVSQRYRTPKGSSPPARSRRRSSSNDVPRSADITWGANNTHPGRQVDPGHAETPDSNVNGQSSSPIADGPRDQPDGGVRSSFNGLRGVPTRPKARALTDLSKTAKRQPVPVDVGAAVKQHPHIFISTSALPSHRATVIHLYKYLKNRVLCELDVQVDRLGYYITFDDSDAGREDLEYCYSKFHGGIFFNTWTLEMTRYPDGQLPSTSTPTMVLKSARKSAALAPKTPPFDHNARPLAPTKALDEQGRAQSMSDYPAPTDDGLRNRQSNPRAGLNSGLPAGTTVQPTRHSSPLRVPSRQDKDDSSSISSFTDISASKLMKCHTCREAPVSDADVLTQCSSCPRRYHRRCHTQPAIPTDLEHDHAWQCRRCVKKQVRPRSRLSNASPAAVASPAPSVGQREELPAKIPRQESPRSTSAAKFTSNGVEAMMIEAGASCESAANGLSQNGEHEPPVDPPQCTTHTSELLPRDSHVSHVHEADDLVEKSFKLAEAKDVGVHKRSKLGRFSFTRKKISEPRTATATDPSELHQTPDSAVMEEHTIAPDSGAEDGHTDGTPGRKNKPHRWSGGGADRNIIQSGMQTLFSPVRPRRMNEDAAPEIDMLPSVSAEAVVAPPDVPDSPTGAHKAVPRREPGKPSVQPARMDKDVSLDRATPSTDGGLQQWGGSRIEGPAQKMKPSATKTTQCAQCPRTIAVGPLGHKLCTRCRKSQASGEPTMESAPAPAEDGQQLLNGVGPDELGKWNTTDAAAPADPASSVEKQNEGGVFDDGLRTVSTSAGDAPQKAKPHTSCDHCRVHRKRCTHVTLTSAKGAKSKTQPGESANGEGNASTGDRPDQDLNFWTAKPPHSIEETPKRPASALHGASVNEGHVAQSPSLEFPVNEPVATLKKSHSGQRKRQSHTVPAKSEFDIGNSYKRPAGSYSKLIGMAMMSSESRRLTANDVVAWIDDNVPSYNKGEGEGWEKGITATLSMKVEGKSNHSGTKALWRKIEVQDGQSNTLYELLPSVVATTVQWDPVLKEPVSPMKRRLGQTDGARTLNAEAKRAEPQPVFKDVPTIEASRKGGSGGLKRKRRPKPVAPDQMDTDDVNEVAGEAEAAPAAVEQMVPMQAELSSDDEPLANTKRRRIADEPPVPETSLAEQEMDIDTTESVRAMEEDTRTPIPPAEARAACLQPPPDITGQPTLAQMIKMDAENLDCSAVSLFDEWPEYNPATAFDREAKIVEIKKRPTRKERCRKPPPDPWSEWKPQRLIERHDSRASSTSFEHVNRTPRKTALFDVWEGEEGTTKHYDTLEDFFDLPLNPIPILLNREIGYRDGNRDDDGTLRRAKKTYPTGYAC</sequence>
<accession>A0ACC3ND83</accession>
<keyword evidence="2" id="KW-1185">Reference proteome</keyword>
<gene>
    <name evidence="1" type="primary">SET1_1</name>
    <name evidence="1" type="ORF">LTR37_008003</name>
</gene>
<evidence type="ECO:0000313" key="1">
    <source>
        <dbReference type="EMBL" id="KAK3714201.1"/>
    </source>
</evidence>